<dbReference type="Proteomes" id="UP001189429">
    <property type="component" value="Unassembled WGS sequence"/>
</dbReference>
<protein>
    <submittedName>
        <fullName evidence="2">Uncharacterized protein</fullName>
    </submittedName>
</protein>
<gene>
    <name evidence="2" type="ORF">PCOR1329_LOCUS64813</name>
</gene>
<organism evidence="2 3">
    <name type="scientific">Prorocentrum cordatum</name>
    <dbReference type="NCBI Taxonomy" id="2364126"/>
    <lineage>
        <taxon>Eukaryota</taxon>
        <taxon>Sar</taxon>
        <taxon>Alveolata</taxon>
        <taxon>Dinophyceae</taxon>
        <taxon>Prorocentrales</taxon>
        <taxon>Prorocentraceae</taxon>
        <taxon>Prorocentrum</taxon>
    </lineage>
</organism>
<name>A0ABN9WB38_9DINO</name>
<evidence type="ECO:0000256" key="1">
    <source>
        <dbReference type="SAM" id="MobiDB-lite"/>
    </source>
</evidence>
<feature type="compositionally biased region" description="Pro residues" evidence="1">
    <location>
        <begin position="1"/>
        <end position="10"/>
    </location>
</feature>
<evidence type="ECO:0000313" key="2">
    <source>
        <dbReference type="EMBL" id="CAK0882242.1"/>
    </source>
</evidence>
<proteinExistence type="predicted"/>
<feature type="non-terminal residue" evidence="2">
    <location>
        <position position="1"/>
    </location>
</feature>
<comment type="caution">
    <text evidence="2">The sequence shown here is derived from an EMBL/GenBank/DDBJ whole genome shotgun (WGS) entry which is preliminary data.</text>
</comment>
<keyword evidence="3" id="KW-1185">Reference proteome</keyword>
<reference evidence="2" key="1">
    <citation type="submission" date="2023-10" db="EMBL/GenBank/DDBJ databases">
        <authorList>
            <person name="Chen Y."/>
            <person name="Shah S."/>
            <person name="Dougan E. K."/>
            <person name="Thang M."/>
            <person name="Chan C."/>
        </authorList>
    </citation>
    <scope>NUCLEOTIDE SEQUENCE [LARGE SCALE GENOMIC DNA]</scope>
</reference>
<evidence type="ECO:0000313" key="3">
    <source>
        <dbReference type="Proteomes" id="UP001189429"/>
    </source>
</evidence>
<sequence>KAPPAAPDPWAPRAHGRRAGPSAGAARRRPRRGALGERPWGPRPAGPERGAGGGGRSRARRRRLRALAGCGGAARARGEAGGTGRGDPWKAAPREDLSPSSGRSTTDEAPPAAPPSSGGCDSPGLASGWAPQEELSPWQAQGNGEPPWELASACRRAEGGPGPSGGPPAEEASSSQAPRSTEPPSELASLSGRAGGLSDLDEPSIVYLALRALWRMSLLWARSFDE</sequence>
<accession>A0ABN9WB38</accession>
<feature type="compositionally biased region" description="Low complexity" evidence="1">
    <location>
        <begin position="115"/>
        <end position="124"/>
    </location>
</feature>
<feature type="region of interest" description="Disordered" evidence="1">
    <location>
        <begin position="1"/>
        <end position="199"/>
    </location>
</feature>
<dbReference type="EMBL" id="CAUYUJ010018281">
    <property type="protein sequence ID" value="CAK0882242.1"/>
    <property type="molecule type" value="Genomic_DNA"/>
</dbReference>